<comment type="caution">
    <text evidence="1">The sequence shown here is derived from an EMBL/GenBank/DDBJ whole genome shotgun (WGS) entry which is preliminary data.</text>
</comment>
<organism evidence="1 2">
    <name type="scientific">Mycena citricolor</name>
    <dbReference type="NCBI Taxonomy" id="2018698"/>
    <lineage>
        <taxon>Eukaryota</taxon>
        <taxon>Fungi</taxon>
        <taxon>Dikarya</taxon>
        <taxon>Basidiomycota</taxon>
        <taxon>Agaricomycotina</taxon>
        <taxon>Agaricomycetes</taxon>
        <taxon>Agaricomycetidae</taxon>
        <taxon>Agaricales</taxon>
        <taxon>Marasmiineae</taxon>
        <taxon>Mycenaceae</taxon>
        <taxon>Mycena</taxon>
    </lineage>
</organism>
<accession>A0AAD2HWP3</accession>
<gene>
    <name evidence="1" type="ORF">MYCIT1_LOCUS33612</name>
</gene>
<proteinExistence type="predicted"/>
<sequence>FASDRVFHLELYLLHKLAKCPARGICSHGNKSTRTRCHRKHLQRPSSCPRSFSNGAMRSTLRLRIQLAACSELSISGIASFS</sequence>
<feature type="non-terminal residue" evidence="1">
    <location>
        <position position="82"/>
    </location>
</feature>
<dbReference type="AlphaFoldDB" id="A0AAD2HWP3"/>
<name>A0AAD2HWP3_9AGAR</name>
<keyword evidence="2" id="KW-1185">Reference proteome</keyword>
<evidence type="ECO:0000313" key="2">
    <source>
        <dbReference type="Proteomes" id="UP001295794"/>
    </source>
</evidence>
<evidence type="ECO:0000313" key="1">
    <source>
        <dbReference type="EMBL" id="CAK5282123.1"/>
    </source>
</evidence>
<dbReference type="Proteomes" id="UP001295794">
    <property type="component" value="Unassembled WGS sequence"/>
</dbReference>
<protein>
    <submittedName>
        <fullName evidence="1">Uncharacterized protein</fullName>
    </submittedName>
</protein>
<reference evidence="1" key="1">
    <citation type="submission" date="2023-11" db="EMBL/GenBank/DDBJ databases">
        <authorList>
            <person name="De Vega J J."/>
            <person name="De Vega J J."/>
        </authorList>
    </citation>
    <scope>NUCLEOTIDE SEQUENCE</scope>
</reference>
<dbReference type="EMBL" id="CAVNYO010000446">
    <property type="protein sequence ID" value="CAK5282123.1"/>
    <property type="molecule type" value="Genomic_DNA"/>
</dbReference>
<feature type="non-terminal residue" evidence="1">
    <location>
        <position position="1"/>
    </location>
</feature>